<keyword evidence="1" id="KW-0472">Membrane</keyword>
<sequence length="41" mass="4543">MLGVQLETVVVDGMNSFLIIVFFVVSSQRKKIEKGVSPFSI</sequence>
<keyword evidence="1" id="KW-1133">Transmembrane helix</keyword>
<dbReference type="Proteomes" id="UP000003566">
    <property type="component" value="Unassembled WGS sequence"/>
</dbReference>
<dbReference type="EMBL" id="AGXE01000018">
    <property type="protein sequence ID" value="EIY85105.1"/>
    <property type="molecule type" value="Genomic_DNA"/>
</dbReference>
<dbReference type="AlphaFoldDB" id="I9ABI4"/>
<comment type="caution">
    <text evidence="2">The sequence shown here is derived from an EMBL/GenBank/DDBJ whole genome shotgun (WGS) entry which is preliminary data.</text>
</comment>
<name>I9ABI4_9BACE</name>
<protein>
    <submittedName>
        <fullName evidence="2">Uncharacterized protein</fullName>
    </submittedName>
</protein>
<accession>I9ABI4</accession>
<evidence type="ECO:0000313" key="2">
    <source>
        <dbReference type="EMBL" id="EIY85105.1"/>
    </source>
</evidence>
<dbReference type="PATRIC" id="fig|997892.3.peg.3444"/>
<gene>
    <name evidence="2" type="ORF">HMPREF1074_03356</name>
</gene>
<proteinExistence type="predicted"/>
<feature type="transmembrane region" description="Helical" evidence="1">
    <location>
        <begin position="6"/>
        <end position="25"/>
    </location>
</feature>
<dbReference type="HOGENOM" id="CLU_3266258_0_0_10"/>
<reference evidence="2 3" key="1">
    <citation type="submission" date="2012-02" db="EMBL/GenBank/DDBJ databases">
        <title>The Genome Sequence of Bacteroides xylanisolvens CL03T12C04.</title>
        <authorList>
            <consortium name="The Broad Institute Genome Sequencing Platform"/>
            <person name="Earl A."/>
            <person name="Ward D."/>
            <person name="Feldgarden M."/>
            <person name="Gevers D."/>
            <person name="Zitomersky N.L."/>
            <person name="Coyne M.J."/>
            <person name="Comstock L.E."/>
            <person name="Young S.K."/>
            <person name="Zeng Q."/>
            <person name="Gargeya S."/>
            <person name="Fitzgerald M."/>
            <person name="Haas B."/>
            <person name="Abouelleil A."/>
            <person name="Alvarado L."/>
            <person name="Arachchi H.M."/>
            <person name="Berlin A."/>
            <person name="Chapman S.B."/>
            <person name="Gearin G."/>
            <person name="Goldberg J."/>
            <person name="Griggs A."/>
            <person name="Gujja S."/>
            <person name="Hansen M."/>
            <person name="Heiman D."/>
            <person name="Howarth C."/>
            <person name="Larimer J."/>
            <person name="Lui A."/>
            <person name="MacDonald P.J.P."/>
            <person name="McCowen C."/>
            <person name="Montmayeur A."/>
            <person name="Murphy C."/>
            <person name="Neiman D."/>
            <person name="Pearson M."/>
            <person name="Priest M."/>
            <person name="Roberts A."/>
            <person name="Saif S."/>
            <person name="Shea T."/>
            <person name="Sisk P."/>
            <person name="Stolte C."/>
            <person name="Sykes S."/>
            <person name="Wortman J."/>
            <person name="Nusbaum C."/>
            <person name="Birren B."/>
        </authorList>
    </citation>
    <scope>NUCLEOTIDE SEQUENCE [LARGE SCALE GENOMIC DNA]</scope>
    <source>
        <strain evidence="2 3">CL03T12C04</strain>
    </source>
</reference>
<organism evidence="2 3">
    <name type="scientific">Bacteroides xylanisolvens CL03T12C04</name>
    <dbReference type="NCBI Taxonomy" id="997892"/>
    <lineage>
        <taxon>Bacteria</taxon>
        <taxon>Pseudomonadati</taxon>
        <taxon>Bacteroidota</taxon>
        <taxon>Bacteroidia</taxon>
        <taxon>Bacteroidales</taxon>
        <taxon>Bacteroidaceae</taxon>
        <taxon>Bacteroides</taxon>
    </lineage>
</organism>
<keyword evidence="1" id="KW-0812">Transmembrane</keyword>
<evidence type="ECO:0000256" key="1">
    <source>
        <dbReference type="SAM" id="Phobius"/>
    </source>
</evidence>
<evidence type="ECO:0000313" key="3">
    <source>
        <dbReference type="Proteomes" id="UP000003566"/>
    </source>
</evidence>